<dbReference type="RefSeq" id="WP_160117585.1">
    <property type="nucleotide sequence ID" value="NZ_CBCRXF010000001.1"/>
</dbReference>
<dbReference type="OrthoDB" id="2734037at2"/>
<dbReference type="Pfam" id="PF08378">
    <property type="entry name" value="NERD"/>
    <property type="match status" value="1"/>
</dbReference>
<name>A0A3P5XG11_9BACL</name>
<dbReference type="Proteomes" id="UP000270468">
    <property type="component" value="Unassembled WGS sequence"/>
</dbReference>
<feature type="domain" description="NERD" evidence="1">
    <location>
        <begin position="10"/>
        <end position="129"/>
    </location>
</feature>
<evidence type="ECO:0000313" key="2">
    <source>
        <dbReference type="EMBL" id="VDC27496.1"/>
    </source>
</evidence>
<proteinExistence type="predicted"/>
<keyword evidence="3" id="KW-1185">Reference proteome</keyword>
<protein>
    <submittedName>
        <fullName evidence="2">Nuclease-related domain protein</fullName>
    </submittedName>
</protein>
<organism evidence="2 3">
    <name type="scientific">Filibacter tadaridae</name>
    <dbReference type="NCBI Taxonomy" id="2483811"/>
    <lineage>
        <taxon>Bacteria</taxon>
        <taxon>Bacillati</taxon>
        <taxon>Bacillota</taxon>
        <taxon>Bacilli</taxon>
        <taxon>Bacillales</taxon>
        <taxon>Caryophanaceae</taxon>
        <taxon>Filibacter</taxon>
    </lineage>
</organism>
<dbReference type="EMBL" id="UXAV01000039">
    <property type="protein sequence ID" value="VDC27496.1"/>
    <property type="molecule type" value="Genomic_DNA"/>
</dbReference>
<dbReference type="PROSITE" id="PS50965">
    <property type="entry name" value="NERD"/>
    <property type="match status" value="1"/>
</dbReference>
<reference evidence="2 3" key="1">
    <citation type="submission" date="2018-11" db="EMBL/GenBank/DDBJ databases">
        <authorList>
            <person name="Criscuolo A."/>
        </authorList>
    </citation>
    <scope>NUCLEOTIDE SEQUENCE [LARGE SCALE GENOMIC DNA]</scope>
    <source>
        <strain evidence="2">ATB-66</strain>
    </source>
</reference>
<accession>A0A3P5XG11</accession>
<gene>
    <name evidence="2" type="ORF">FILTAD_01609</name>
</gene>
<evidence type="ECO:0000313" key="3">
    <source>
        <dbReference type="Proteomes" id="UP000270468"/>
    </source>
</evidence>
<sequence length="292" mass="33900">MKNQFYRTNSGYSGERNVDLYIERTHFPYMTNIFKNVHLSISSNHTFEIDTLIISERYVLIVEVKNLKDTVRFVKNPPHLKQTLKNGDEAVLNCPVYQTETNKLNLNEWFRQHGISLKTQGLIVLANQNTIVEDAPDDFPIIYKKQIPYYLQNLLPDNVIFSGAELENISRQIQHEQQRFNPFPLCSYFNIDASDLRKGLLCHHCNGILIKKNRETWYCEFCSKDVLDPFNDGIKDWLLLVKSSITNKECRDFLSLKNSNAARYALSKSPLVKKGKSTATFYISGNKRVPHE</sequence>
<dbReference type="AlphaFoldDB" id="A0A3P5XG11"/>
<dbReference type="InterPro" id="IPR011528">
    <property type="entry name" value="NERD"/>
</dbReference>
<evidence type="ECO:0000259" key="1">
    <source>
        <dbReference type="PROSITE" id="PS50965"/>
    </source>
</evidence>